<gene>
    <name evidence="2" type="ORF">XM38_044900</name>
</gene>
<protein>
    <recommendedName>
        <fullName evidence="1">eCIS core domain-containing protein</fullName>
    </recommendedName>
</protein>
<dbReference type="Proteomes" id="UP000191901">
    <property type="component" value="Chromosome"/>
</dbReference>
<dbReference type="Pfam" id="PF13699">
    <property type="entry name" value="eCIS_core"/>
    <property type="match status" value="1"/>
</dbReference>
<dbReference type="EMBL" id="CP021983">
    <property type="protein sequence ID" value="ASC73523.1"/>
    <property type="molecule type" value="Genomic_DNA"/>
</dbReference>
<dbReference type="InterPro" id="IPR025295">
    <property type="entry name" value="eCIS_core_dom"/>
</dbReference>
<feature type="domain" description="eCIS core" evidence="1">
    <location>
        <begin position="14"/>
        <end position="91"/>
    </location>
</feature>
<name>A0A1Z3HT89_9CYAN</name>
<keyword evidence="3" id="KW-1185">Reference proteome</keyword>
<accession>A0A1Z3HT89</accession>
<dbReference type="RefSeq" id="WP_202978943.1">
    <property type="nucleotide sequence ID" value="NZ_CP021983.2"/>
</dbReference>
<dbReference type="KEGG" id="hhg:XM38_044900"/>
<evidence type="ECO:0000313" key="3">
    <source>
        <dbReference type="Proteomes" id="UP000191901"/>
    </source>
</evidence>
<evidence type="ECO:0000259" key="1">
    <source>
        <dbReference type="Pfam" id="PF13699"/>
    </source>
</evidence>
<reference evidence="2 3" key="1">
    <citation type="journal article" date="2016" name="Biochim. Biophys. Acta">
        <title>Characterization of red-shifted phycobilisomes isolated from the chlorophyll f-containing cyanobacterium Halomicronema hongdechloris.</title>
        <authorList>
            <person name="Li Y."/>
            <person name="Lin Y."/>
            <person name="Garvey C.J."/>
            <person name="Birch D."/>
            <person name="Corkery R.W."/>
            <person name="Loughlin P.C."/>
            <person name="Scheer H."/>
            <person name="Willows R.D."/>
            <person name="Chen M."/>
        </authorList>
    </citation>
    <scope>NUCLEOTIDE SEQUENCE [LARGE SCALE GENOMIC DNA]</scope>
    <source>
        <strain evidence="2 3">C2206</strain>
    </source>
</reference>
<organism evidence="2 3">
    <name type="scientific">Halomicronema hongdechloris C2206</name>
    <dbReference type="NCBI Taxonomy" id="1641165"/>
    <lineage>
        <taxon>Bacteria</taxon>
        <taxon>Bacillati</taxon>
        <taxon>Cyanobacteriota</taxon>
        <taxon>Cyanophyceae</taxon>
        <taxon>Nodosilineales</taxon>
        <taxon>Nodosilineaceae</taxon>
        <taxon>Halomicronema</taxon>
    </lineage>
</organism>
<evidence type="ECO:0000313" key="2">
    <source>
        <dbReference type="EMBL" id="ASC73523.1"/>
    </source>
</evidence>
<sequence length="376" mass="40156">MEALVDSMTGSGQPLSRDIRGVVEPHFGHDFSQVRLHTGARSAQAAREINARAFTMGRHIVFGAGEYAPQTARGKRLLVHELTHVVQQGTARDGSGRPTPMVQRWSVTGNTAVSDSDADTLWGLSRSITGSGRNWPCIRPVRMQSPAATGSRYPLVIWRGDEFDVSNLTATTGVTLRIHLFDPASQWRDAAIASRFYPGAVSSPSGDPDIDIESAASNGSTSTPIQDFLIFGHAGGNSMWGGAVASFTPSTLLPEEPAPTFEQAEIGLFPRRCWFTRNATARSVGCNSNAFGSDFAATYLRRGASIITTTASVRPRCQGLPLSFGTLLGIPGGCAWYNGLDFATSPAIGATTLEGPFWSVADFHAGTHWATITGRL</sequence>
<proteinExistence type="predicted"/>
<dbReference type="AlphaFoldDB" id="A0A1Z3HT89"/>